<evidence type="ECO:0000313" key="2">
    <source>
        <dbReference type="Proteomes" id="UP000887013"/>
    </source>
</evidence>
<comment type="caution">
    <text evidence="1">The sequence shown here is derived from an EMBL/GenBank/DDBJ whole genome shotgun (WGS) entry which is preliminary data.</text>
</comment>
<accession>A0A8X6U7U2</accession>
<proteinExistence type="predicted"/>
<evidence type="ECO:0000313" key="1">
    <source>
        <dbReference type="EMBL" id="GFT90138.1"/>
    </source>
</evidence>
<organism evidence="1 2">
    <name type="scientific">Nephila pilipes</name>
    <name type="common">Giant wood spider</name>
    <name type="synonym">Nephila maculata</name>
    <dbReference type="NCBI Taxonomy" id="299642"/>
    <lineage>
        <taxon>Eukaryota</taxon>
        <taxon>Metazoa</taxon>
        <taxon>Ecdysozoa</taxon>
        <taxon>Arthropoda</taxon>
        <taxon>Chelicerata</taxon>
        <taxon>Arachnida</taxon>
        <taxon>Araneae</taxon>
        <taxon>Araneomorphae</taxon>
        <taxon>Entelegynae</taxon>
        <taxon>Araneoidea</taxon>
        <taxon>Nephilidae</taxon>
        <taxon>Nephila</taxon>
    </lineage>
</organism>
<sequence length="81" mass="9252">MAYVTNLSLYSSEVSTLSLVTDHAVVVMLFVMTTKHKHVLFNVSDKDKAIEQLMRRNLATMTVLEAFYCLETALKLLEQQQ</sequence>
<reference evidence="1" key="1">
    <citation type="submission" date="2020-08" db="EMBL/GenBank/DDBJ databases">
        <title>Multicomponent nature underlies the extraordinary mechanical properties of spider dragline silk.</title>
        <authorList>
            <person name="Kono N."/>
            <person name="Nakamura H."/>
            <person name="Mori M."/>
            <person name="Yoshida Y."/>
            <person name="Ohtoshi R."/>
            <person name="Malay A.D."/>
            <person name="Moran D.A.P."/>
            <person name="Tomita M."/>
            <person name="Numata K."/>
            <person name="Arakawa K."/>
        </authorList>
    </citation>
    <scope>NUCLEOTIDE SEQUENCE</scope>
</reference>
<dbReference type="AlphaFoldDB" id="A0A8X6U7U2"/>
<dbReference type="Proteomes" id="UP000887013">
    <property type="component" value="Unassembled WGS sequence"/>
</dbReference>
<protein>
    <submittedName>
        <fullName evidence="1">Uncharacterized protein</fullName>
    </submittedName>
</protein>
<dbReference type="EMBL" id="BMAW01024925">
    <property type="protein sequence ID" value="GFT90138.1"/>
    <property type="molecule type" value="Genomic_DNA"/>
</dbReference>
<keyword evidence="2" id="KW-1185">Reference proteome</keyword>
<name>A0A8X6U7U2_NEPPI</name>
<gene>
    <name evidence="1" type="ORF">NPIL_401531</name>
</gene>